<accession>A0A0N0VEL4</accession>
<gene>
    <name evidence="2" type="ORF">ABB37_05869</name>
</gene>
<sequence>MRNPLRFVQHARATAEDEYQHQQQQHIAELMRVEVDRHQLNFISASRIQAFVKSRSSLRTVLGVAVLSAEDITAEEHANVAVYFEAVAPDGTAWMEGLAAPSPLSSPLSSPSSQRGETRQGTAAKRPDVGHEPDASKAADTWWTLRPSSAASSRRTRNTEGGSKTEAKTASAAFPTFASYGAANVTRRRKRTARVSSHKTLARQTSEDALNRRVRRNGRAPSAVHPTEQDGDSHQLRAVTTQKAAHIIKQSTKREARVDEATIVFTDPCVAALPGSDLAAFTKTLQNVQKNVVVRAIFPDYGDPHTALSRNTDPFRARRTPSTGMSEIAAHVLSAISAAQGVARRTLDQAVVLRTAAVDEHVQQCVQEAKVSQRPRFRRRTSLEVYGRGSYTTAQ</sequence>
<evidence type="ECO:0000313" key="2">
    <source>
        <dbReference type="EMBL" id="KPA78751.1"/>
    </source>
</evidence>
<dbReference type="EMBL" id="LGTL01000012">
    <property type="protein sequence ID" value="KPA78752.1"/>
    <property type="molecule type" value="Genomic_DNA"/>
</dbReference>
<organism evidence="2 3">
    <name type="scientific">Leptomonas pyrrhocoris</name>
    <name type="common">Firebug parasite</name>
    <dbReference type="NCBI Taxonomy" id="157538"/>
    <lineage>
        <taxon>Eukaryota</taxon>
        <taxon>Discoba</taxon>
        <taxon>Euglenozoa</taxon>
        <taxon>Kinetoplastea</taxon>
        <taxon>Metakinetoplastina</taxon>
        <taxon>Trypanosomatida</taxon>
        <taxon>Trypanosomatidae</taxon>
        <taxon>Leishmaniinae</taxon>
        <taxon>Leptomonas</taxon>
    </lineage>
</organism>
<name>A0A0N0VEL4_LEPPY</name>
<evidence type="ECO:0000256" key="1">
    <source>
        <dbReference type="SAM" id="MobiDB-lite"/>
    </source>
</evidence>
<dbReference type="Proteomes" id="UP000037923">
    <property type="component" value="Unassembled WGS sequence"/>
</dbReference>
<comment type="caution">
    <text evidence="2">The sequence shown here is derived from an EMBL/GenBank/DDBJ whole genome shotgun (WGS) entry which is preliminary data.</text>
</comment>
<feature type="compositionally biased region" description="Low complexity" evidence="1">
    <location>
        <begin position="101"/>
        <end position="113"/>
    </location>
</feature>
<feature type="region of interest" description="Disordered" evidence="1">
    <location>
        <begin position="98"/>
        <end position="170"/>
    </location>
</feature>
<dbReference type="RefSeq" id="XP_015657190.1">
    <property type="nucleotide sequence ID" value="XM_015804056.1"/>
</dbReference>
<dbReference type="RefSeq" id="XP_015657191.1">
    <property type="nucleotide sequence ID" value="XM_015804057.1"/>
</dbReference>
<dbReference type="VEuPathDB" id="TriTrypDB:LpyrH10_12_0470"/>
<feature type="compositionally biased region" description="Basic and acidic residues" evidence="1">
    <location>
        <begin position="125"/>
        <end position="137"/>
    </location>
</feature>
<reference evidence="2 3" key="1">
    <citation type="submission" date="2015-07" db="EMBL/GenBank/DDBJ databases">
        <title>High-quality genome of monoxenous trypanosomatid Leptomonas pyrrhocoris.</title>
        <authorList>
            <person name="Flegontov P."/>
            <person name="Butenko A."/>
            <person name="Firsov S."/>
            <person name="Vlcek C."/>
            <person name="Logacheva M.D."/>
            <person name="Field M."/>
            <person name="Filatov D."/>
            <person name="Flegontova O."/>
            <person name="Gerasimov E."/>
            <person name="Jackson A.P."/>
            <person name="Kelly S."/>
            <person name="Opperdoes F."/>
            <person name="O'Reilly A."/>
            <person name="Votypka J."/>
            <person name="Yurchenko V."/>
            <person name="Lukes J."/>
        </authorList>
    </citation>
    <scope>NUCLEOTIDE SEQUENCE [LARGE SCALE GENOMIC DNA]</scope>
    <source>
        <strain evidence="2">H10</strain>
    </source>
</reference>
<dbReference type="GeneID" id="26906159"/>
<protein>
    <submittedName>
        <fullName evidence="2">Uncharacterized protein</fullName>
    </submittedName>
</protein>
<evidence type="ECO:0000313" key="3">
    <source>
        <dbReference type="Proteomes" id="UP000037923"/>
    </source>
</evidence>
<keyword evidence="3" id="KW-1185">Reference proteome</keyword>
<proteinExistence type="predicted"/>
<dbReference type="AlphaFoldDB" id="A0A0N0VEL4"/>
<dbReference type="EMBL" id="LGTL01000012">
    <property type="protein sequence ID" value="KPA78751.1"/>
    <property type="molecule type" value="Genomic_DNA"/>
</dbReference>